<reference evidence="3" key="1">
    <citation type="submission" date="2021-04" db="EMBL/GenBank/DDBJ databases">
        <authorList>
            <person name="Chebbi M.A.C M."/>
        </authorList>
    </citation>
    <scope>NUCLEOTIDE SEQUENCE</scope>
</reference>
<comment type="caution">
    <text evidence="3">The sequence shown here is derived from an EMBL/GenBank/DDBJ whole genome shotgun (WGS) entry which is preliminary data.</text>
</comment>
<name>A0A8J2MIK5_COTCN</name>
<protein>
    <recommendedName>
        <fullName evidence="5">BZIP domain-containing protein</fullName>
    </recommendedName>
</protein>
<feature type="compositionally biased region" description="Low complexity" evidence="2">
    <location>
        <begin position="20"/>
        <end position="30"/>
    </location>
</feature>
<feature type="coiled-coil region" evidence="1">
    <location>
        <begin position="72"/>
        <end position="106"/>
    </location>
</feature>
<dbReference type="Proteomes" id="UP000786811">
    <property type="component" value="Unassembled WGS sequence"/>
</dbReference>
<proteinExistence type="predicted"/>
<accession>A0A8J2MIK5</accession>
<dbReference type="OrthoDB" id="6606299at2759"/>
<evidence type="ECO:0008006" key="5">
    <source>
        <dbReference type="Google" id="ProtNLM"/>
    </source>
</evidence>
<organism evidence="3 4">
    <name type="scientific">Cotesia congregata</name>
    <name type="common">Parasitoid wasp</name>
    <name type="synonym">Apanteles congregatus</name>
    <dbReference type="NCBI Taxonomy" id="51543"/>
    <lineage>
        <taxon>Eukaryota</taxon>
        <taxon>Metazoa</taxon>
        <taxon>Ecdysozoa</taxon>
        <taxon>Arthropoda</taxon>
        <taxon>Hexapoda</taxon>
        <taxon>Insecta</taxon>
        <taxon>Pterygota</taxon>
        <taxon>Neoptera</taxon>
        <taxon>Endopterygota</taxon>
        <taxon>Hymenoptera</taxon>
        <taxon>Apocrita</taxon>
        <taxon>Ichneumonoidea</taxon>
        <taxon>Braconidae</taxon>
        <taxon>Microgastrinae</taxon>
        <taxon>Cotesia</taxon>
    </lineage>
</organism>
<evidence type="ECO:0000256" key="1">
    <source>
        <dbReference type="SAM" id="Coils"/>
    </source>
</evidence>
<keyword evidence="4" id="KW-1185">Reference proteome</keyword>
<dbReference type="AlphaFoldDB" id="A0A8J2MIK5"/>
<evidence type="ECO:0000313" key="3">
    <source>
        <dbReference type="EMBL" id="CAG5083285.1"/>
    </source>
</evidence>
<feature type="region of interest" description="Disordered" evidence="2">
    <location>
        <begin position="1"/>
        <end position="53"/>
    </location>
</feature>
<gene>
    <name evidence="3" type="ORF">HICCMSTLAB_LOCUS3792</name>
</gene>
<dbReference type="Gene3D" id="1.20.5.170">
    <property type="match status" value="1"/>
</dbReference>
<evidence type="ECO:0000313" key="4">
    <source>
        <dbReference type="Proteomes" id="UP000786811"/>
    </source>
</evidence>
<evidence type="ECO:0000256" key="2">
    <source>
        <dbReference type="SAM" id="MobiDB-lite"/>
    </source>
</evidence>
<sequence>MTGKRRHQIIEESSEDSDYSYDNSSNAASNPGSVEQSEFQKRKRGRGPSKRPCLNRNALMARANRQKKKEYVEHIESKLMHYRQEIKELTTKNQKQCIDLKRLTAEVSYLKNILNNNSSITSLLKSMNEILSRGGRKGKGKEGESAKSICEKEADEKGVNYNPDNGQVSIKESSQDSIKIYNEFNKSPVESIDNIDLGISDTDLDQLNSIDLFSQLSDDLEDNEPIDFLKSQNSTVESLDLFNNLDNNGLEAAAVLFLEIWNIRQHKIKVGVSLTIIKKVSILNLNLKQI</sequence>
<dbReference type="EMBL" id="CAJNRD030001118">
    <property type="protein sequence ID" value="CAG5083285.1"/>
    <property type="molecule type" value="Genomic_DNA"/>
</dbReference>
<keyword evidence="1" id="KW-0175">Coiled coil</keyword>